<sequence length="765" mass="87204">MDTSEISQAAISNCFDIAAIAVLYYDYMLTFSEEVRYIWPKWQSFGAWLFLLNRYVAFFSTLTLIGDFFTWTSNQRYVLKRLLELATDSFQYQLRALPRLPLIDLRVHRAYCIQYVLHAASLFSGLNALPTGSVNMFLRVYALYGHDKRVLAMICSVAFPLIGICGWNFSRQDTKTAINYGCHLLLEPSNAARSALSWEAMLFYDILIFSLTAFKTLTAMRRYREYRLWNLTTVILRDGAMYYVIMTCAKLSNVLTFYLCPPLLMGLSSPLAGSISVTMVSRTMLDLHRMLSYDGTTNRTAGAAGSVSSVVFFTSRIDLPATATADSNENHACGVEAERTETAATVPEALSNSPNNGARSMRIVNVYLGIAIMFCCTKHPSVIADRFGERVIPHKSSLDHGCCAPIPLIRTVYEYADTDAVEGMTRSESAVGSERLSISIDCLLFSSMLAIRELLHSGTAIRPRITSITSSTWDLAADFFDPFFSAPATRDAVAVEKIRHQEAETSYVLYKNWPAMDNTEFTPTSQHYLHHYLDLCSFVVLFYHYLLTLDEEYIFIWKKLRSMSSWLFLLSISTCIFYFFYEFSSIFTTQVCMSFSFTPSVKTEKDAGLRHKLHDHTDVTAAQGVCFVWKEQSCRYGSVRSRDGGIISWDRELFQQCLFMHVHALMAGSHQCYPYYYRLASPHSMGWNCLDPHAAQGPRRQCVATEEPFEPNLARWCLILYSNDWRKHVKYDHIFCCDARTQRLLKLICKQRVTNIDISTHPQLT</sequence>
<reference evidence="1" key="1">
    <citation type="submission" date="2022-07" db="EMBL/GenBank/DDBJ databases">
        <title>Genome Sequence of Phlebia brevispora.</title>
        <authorList>
            <person name="Buettner E."/>
        </authorList>
    </citation>
    <scope>NUCLEOTIDE SEQUENCE</scope>
    <source>
        <strain evidence="1">MPL23</strain>
    </source>
</reference>
<evidence type="ECO:0000313" key="1">
    <source>
        <dbReference type="EMBL" id="KAJ3558191.1"/>
    </source>
</evidence>
<evidence type="ECO:0000313" key="2">
    <source>
        <dbReference type="Proteomes" id="UP001148662"/>
    </source>
</evidence>
<protein>
    <submittedName>
        <fullName evidence="1">Uncharacterized protein</fullName>
    </submittedName>
</protein>
<dbReference type="Proteomes" id="UP001148662">
    <property type="component" value="Unassembled WGS sequence"/>
</dbReference>
<organism evidence="1 2">
    <name type="scientific">Phlebia brevispora</name>
    <dbReference type="NCBI Taxonomy" id="194682"/>
    <lineage>
        <taxon>Eukaryota</taxon>
        <taxon>Fungi</taxon>
        <taxon>Dikarya</taxon>
        <taxon>Basidiomycota</taxon>
        <taxon>Agaricomycotina</taxon>
        <taxon>Agaricomycetes</taxon>
        <taxon>Polyporales</taxon>
        <taxon>Meruliaceae</taxon>
        <taxon>Phlebia</taxon>
    </lineage>
</organism>
<keyword evidence="2" id="KW-1185">Reference proteome</keyword>
<gene>
    <name evidence="1" type="ORF">NM688_g1073</name>
</gene>
<name>A0ACC1TCS2_9APHY</name>
<dbReference type="EMBL" id="JANHOG010000105">
    <property type="protein sequence ID" value="KAJ3558191.1"/>
    <property type="molecule type" value="Genomic_DNA"/>
</dbReference>
<proteinExistence type="predicted"/>
<comment type="caution">
    <text evidence="1">The sequence shown here is derived from an EMBL/GenBank/DDBJ whole genome shotgun (WGS) entry which is preliminary data.</text>
</comment>
<accession>A0ACC1TCS2</accession>